<dbReference type="Proteomes" id="UP001328107">
    <property type="component" value="Unassembled WGS sequence"/>
</dbReference>
<organism evidence="1 2">
    <name type="scientific">Pristionchus mayeri</name>
    <dbReference type="NCBI Taxonomy" id="1317129"/>
    <lineage>
        <taxon>Eukaryota</taxon>
        <taxon>Metazoa</taxon>
        <taxon>Ecdysozoa</taxon>
        <taxon>Nematoda</taxon>
        <taxon>Chromadorea</taxon>
        <taxon>Rhabditida</taxon>
        <taxon>Rhabditina</taxon>
        <taxon>Diplogasteromorpha</taxon>
        <taxon>Diplogasteroidea</taxon>
        <taxon>Neodiplogasteridae</taxon>
        <taxon>Pristionchus</taxon>
    </lineage>
</organism>
<dbReference type="EMBL" id="BTRK01000004">
    <property type="protein sequence ID" value="GMR48760.1"/>
    <property type="molecule type" value="Genomic_DNA"/>
</dbReference>
<name>A0AAN5CQW1_9BILA</name>
<dbReference type="AlphaFoldDB" id="A0AAN5CQW1"/>
<proteinExistence type="predicted"/>
<feature type="non-terminal residue" evidence="1">
    <location>
        <position position="149"/>
    </location>
</feature>
<comment type="caution">
    <text evidence="1">The sequence shown here is derived from an EMBL/GenBank/DDBJ whole genome shotgun (WGS) entry which is preliminary data.</text>
</comment>
<evidence type="ECO:0000313" key="2">
    <source>
        <dbReference type="Proteomes" id="UP001328107"/>
    </source>
</evidence>
<protein>
    <submittedName>
        <fullName evidence="1">Uncharacterized protein</fullName>
    </submittedName>
</protein>
<accession>A0AAN5CQW1</accession>
<sequence length="149" mass="14928">MPALLSSLLLGHSDSASLAASGLGVLSTHTESPVVTETSVETDLLETLEILTPLVVDSGGENLGGLSVLVVSLSVEEPVRDLVLGGVLHDGGDLLDLLLGELSSASGDVNVGLAAADKGETTADSLQGGEGEGDHLVSIDVGVHHTMNV</sequence>
<keyword evidence="2" id="KW-1185">Reference proteome</keyword>
<evidence type="ECO:0000313" key="1">
    <source>
        <dbReference type="EMBL" id="GMR48760.1"/>
    </source>
</evidence>
<reference evidence="2" key="1">
    <citation type="submission" date="2022-10" db="EMBL/GenBank/DDBJ databases">
        <title>Genome assembly of Pristionchus species.</title>
        <authorList>
            <person name="Yoshida K."/>
            <person name="Sommer R.J."/>
        </authorList>
    </citation>
    <scope>NUCLEOTIDE SEQUENCE [LARGE SCALE GENOMIC DNA]</scope>
    <source>
        <strain evidence="2">RS5460</strain>
    </source>
</reference>
<gene>
    <name evidence="1" type="ORF">PMAYCL1PPCAC_18955</name>
</gene>